<feature type="transmembrane region" description="Helical" evidence="1">
    <location>
        <begin position="268"/>
        <end position="285"/>
    </location>
</feature>
<reference evidence="3" key="1">
    <citation type="submission" date="2016-10" db="EMBL/GenBank/DDBJ databases">
        <authorList>
            <person name="Varghese N."/>
            <person name="Submissions S."/>
        </authorList>
    </citation>
    <scope>NUCLEOTIDE SEQUENCE [LARGE SCALE GENOMIC DNA]</scope>
    <source>
        <strain evidence="3">GAS369</strain>
    </source>
</reference>
<feature type="transmembrane region" description="Helical" evidence="1">
    <location>
        <begin position="166"/>
        <end position="186"/>
    </location>
</feature>
<feature type="transmembrane region" description="Helical" evidence="1">
    <location>
        <begin position="83"/>
        <end position="103"/>
    </location>
</feature>
<evidence type="ECO:0000313" key="2">
    <source>
        <dbReference type="EMBL" id="SDT58333.1"/>
    </source>
</evidence>
<accession>A0A1H2BJA2</accession>
<dbReference type="Proteomes" id="UP000243904">
    <property type="component" value="Chromosome I"/>
</dbReference>
<dbReference type="AlphaFoldDB" id="A0A1H2BJA2"/>
<name>A0A1H2BJA2_9BRAD</name>
<evidence type="ECO:0000256" key="1">
    <source>
        <dbReference type="SAM" id="Phobius"/>
    </source>
</evidence>
<organism evidence="2 3">
    <name type="scientific">Bradyrhizobium canariense</name>
    <dbReference type="NCBI Taxonomy" id="255045"/>
    <lineage>
        <taxon>Bacteria</taxon>
        <taxon>Pseudomonadati</taxon>
        <taxon>Pseudomonadota</taxon>
        <taxon>Alphaproteobacteria</taxon>
        <taxon>Hyphomicrobiales</taxon>
        <taxon>Nitrobacteraceae</taxon>
        <taxon>Bradyrhizobium</taxon>
    </lineage>
</organism>
<keyword evidence="1" id="KW-0812">Transmembrane</keyword>
<evidence type="ECO:0000313" key="3">
    <source>
        <dbReference type="Proteomes" id="UP000243904"/>
    </source>
</evidence>
<keyword evidence="3" id="KW-1185">Reference proteome</keyword>
<feature type="transmembrane region" description="Helical" evidence="1">
    <location>
        <begin position="297"/>
        <end position="315"/>
    </location>
</feature>
<feature type="transmembrane region" description="Helical" evidence="1">
    <location>
        <begin position="42"/>
        <end position="63"/>
    </location>
</feature>
<dbReference type="EMBL" id="LT629750">
    <property type="protein sequence ID" value="SDT58333.1"/>
    <property type="molecule type" value="Genomic_DNA"/>
</dbReference>
<feature type="transmembrane region" description="Helical" evidence="1">
    <location>
        <begin position="223"/>
        <end position="241"/>
    </location>
</feature>
<sequence length="468" mass="48794">MSIEPIGLLTIIAGLLGLLLGYRAAFATLVVATLFGAAAAVLIGPANIQPAHLLLAFVAATVFTRNHERAGAIDSIRFPKPGFWLMCLVLYGVVSAILIPRFLAGDAQIIPLGASEYAATGSTVPLGPVSSNFTQSVYMIADLICFTIAVAVASTQAGFAAITGALLAYAAGNVLFALVDVVTYSSGTQWLLEFMRNAQYTLHNEEEVSGLKRIVGSFPEASAFARTTLGALGFTGTLWLCGRRPALTGVLAIASLVLVVLSTSSTGLAGTGPVLLILYATALLRSGFHPNRPYRSAAVLCAPLAVIAVVLAVLLNDAASETVRNYIDLLIFNKAGSDSGVARDAWNVYALQNFFDSYGLGVGLGTVRTSSLPFALVSNVGIPGSLFYLLFIGTAFLHGRGTPRTFPSDVRLAARNACLGLIIGDALAAPTVEQGLLFYVLAAMACAEPERTAEEPFAESSPLTGARA</sequence>
<keyword evidence="1" id="KW-1133">Transmembrane helix</keyword>
<gene>
    <name evidence="2" type="ORF">SAMN05444158_7245</name>
</gene>
<protein>
    <submittedName>
        <fullName evidence="2">Uncharacterized protein</fullName>
    </submittedName>
</protein>
<feature type="transmembrane region" description="Helical" evidence="1">
    <location>
        <begin position="374"/>
        <end position="397"/>
    </location>
</feature>
<keyword evidence="1" id="KW-0472">Membrane</keyword>
<proteinExistence type="predicted"/>
<feature type="transmembrane region" description="Helical" evidence="1">
    <location>
        <begin position="136"/>
        <end position="154"/>
    </location>
</feature>